<dbReference type="SUPFAM" id="SSF51445">
    <property type="entry name" value="(Trans)glycosidases"/>
    <property type="match status" value="1"/>
</dbReference>
<dbReference type="AlphaFoldDB" id="A0A3D9IA86"/>
<dbReference type="InterPro" id="IPR013529">
    <property type="entry name" value="Glyco_hydro_42_N"/>
</dbReference>
<dbReference type="InterPro" id="IPR029062">
    <property type="entry name" value="Class_I_gatase-like"/>
</dbReference>
<keyword evidence="5" id="KW-1185">Reference proteome</keyword>
<dbReference type="GO" id="GO:0004565">
    <property type="term" value="F:beta-galactosidase activity"/>
    <property type="evidence" value="ECO:0007669"/>
    <property type="project" value="InterPro"/>
</dbReference>
<keyword evidence="1" id="KW-0378">Hydrolase</keyword>
<organism evidence="4 5">
    <name type="scientific">Cohnella lupini</name>
    <dbReference type="NCBI Taxonomy" id="1294267"/>
    <lineage>
        <taxon>Bacteria</taxon>
        <taxon>Bacillati</taxon>
        <taxon>Bacillota</taxon>
        <taxon>Bacilli</taxon>
        <taxon>Bacillales</taxon>
        <taxon>Paenibacillaceae</taxon>
        <taxon>Cohnella</taxon>
    </lineage>
</organism>
<dbReference type="EMBL" id="QRDY01000008">
    <property type="protein sequence ID" value="RED58555.1"/>
    <property type="molecule type" value="Genomic_DNA"/>
</dbReference>
<dbReference type="Proteomes" id="UP000256869">
    <property type="component" value="Unassembled WGS sequence"/>
</dbReference>
<evidence type="ECO:0000256" key="2">
    <source>
        <dbReference type="ARBA" id="ARBA00023295"/>
    </source>
</evidence>
<comment type="caution">
    <text evidence="4">The sequence shown here is derived from an EMBL/GenBank/DDBJ whole genome shotgun (WGS) entry which is preliminary data.</text>
</comment>
<dbReference type="Gene3D" id="3.20.20.80">
    <property type="entry name" value="Glycosidases"/>
    <property type="match status" value="1"/>
</dbReference>
<name>A0A3D9IA86_9BACL</name>
<feature type="domain" description="Glycoside hydrolase family 42 N-terminal" evidence="3">
    <location>
        <begin position="525"/>
        <end position="616"/>
    </location>
</feature>
<dbReference type="RefSeq" id="WP_115993539.1">
    <property type="nucleotide sequence ID" value="NZ_QRDY01000008.1"/>
</dbReference>
<dbReference type="CDD" id="cd03143">
    <property type="entry name" value="A4_beta-galactosidase_middle_domain"/>
    <property type="match status" value="1"/>
</dbReference>
<evidence type="ECO:0000313" key="5">
    <source>
        <dbReference type="Proteomes" id="UP000256869"/>
    </source>
</evidence>
<dbReference type="OrthoDB" id="2698423at2"/>
<dbReference type="GO" id="GO:0005975">
    <property type="term" value="P:carbohydrate metabolic process"/>
    <property type="evidence" value="ECO:0007669"/>
    <property type="project" value="InterPro"/>
</dbReference>
<dbReference type="Gene3D" id="3.40.50.880">
    <property type="match status" value="1"/>
</dbReference>
<accession>A0A3D9IA86</accession>
<evidence type="ECO:0000256" key="1">
    <source>
        <dbReference type="ARBA" id="ARBA00022801"/>
    </source>
</evidence>
<reference evidence="4 5" key="1">
    <citation type="submission" date="2018-07" db="EMBL/GenBank/DDBJ databases">
        <title>Genomic Encyclopedia of Type Strains, Phase III (KMG-III): the genomes of soil and plant-associated and newly described type strains.</title>
        <authorList>
            <person name="Whitman W."/>
        </authorList>
    </citation>
    <scope>NUCLEOTIDE SEQUENCE [LARGE SCALE GENOMIC DNA]</scope>
    <source>
        <strain evidence="4 5">CECT 8236</strain>
    </source>
</reference>
<protein>
    <submittedName>
        <fullName evidence="4">Beta-galactosidase-like protein</fullName>
    </submittedName>
</protein>
<proteinExistence type="predicted"/>
<sequence length="1045" mass="117545">MPKPIVFYDSSFPGAPLLREKDLEELRGFGEVTGAEGLAELLRRAEGGCFVSLHAPYFPISMWEELVSFLKRGGGLISAGGAPFRVPVRKSDGEWHVGQEQTAYHRQLRIHEMLPVRSLPIAKLAANGDIPLFRDKESLLDVADTWNLVPHVTKSSDLPHQMGSAGPMDAFIYPVLKGISAEGREVAAPAVLWENTKGDFAGGRWLFVNQPLGEAFFERGGIEALRDWARYCAAGVTELWLKPSYASYELNERPMLTLQAQKLGRGQASESGATTGWKFTIQIGHSGDDENSDSLSLVFDADVGQGLMIKRFPLSSDVRAGYYSVQCLAESSDGETRILRQGFWGTDEGLLRSGGLLSAGRDYFEKDGRPLPVVGMTYMTSDVARKFLFLPNASVWDRDMAQMRKAGINWIRTGIWTAYRNVMQVDGHASEEVLRSIDAFILTAKKNDLQVTFTFFSFTPETWEGTNPYLDPRSVEAQKRFIRSIVSRHRDTTNIDWDLINEPSMFDPVRIFSNGPRSSRDAFEKAAYSDWLSLRHGSIENLRERWGMTPGELPDFASAVIPEPEDINFDVQDMHQGKKGTRWLDYVLFSMDMHNRWAKQLYDVIKEECPKQLVTVGQDEALGAQRPSPFFYGEATDYTTVHSWWLNDHLLWDGIFAKTADKPNVVQETGIMYVETPDGFAKRSEEELRAMLERKYAYAFAAGGAGAVQWIWNTNFYMDNANESHIGALRADGTEKPEADVSYRFGSFMEEIRDLFRERQLEDVVVVFPYSNDFSNRKLAFDATTRLTRILGYDLKVPFRGVSEYHLEALESSPAKLIIVPSAHNFDDAAFAKLLDIVDRTGATLLFSGPLGLDAYWRKAERLADVFGDRKLSNVVREERIAIGDREYPVSYGNRRIAEAFKEVVLDGGAGRDAVKVAACGHGRIIWCPLPLELNERLEPIAGLYDYALQASGYRGDLEWVKGGNLPGVYGRRLTYRDGALYVFVSEYAHDTQIEIKAVDTGVSYSFELERERAVLFATDLQGRVTSVYRPDEVKIQSQFDGRAE</sequence>
<keyword evidence="2" id="KW-0326">Glycosidase</keyword>
<evidence type="ECO:0000259" key="3">
    <source>
        <dbReference type="Pfam" id="PF02449"/>
    </source>
</evidence>
<dbReference type="GO" id="GO:0009341">
    <property type="term" value="C:beta-galactosidase complex"/>
    <property type="evidence" value="ECO:0007669"/>
    <property type="project" value="InterPro"/>
</dbReference>
<dbReference type="InterPro" id="IPR017853">
    <property type="entry name" value="GH"/>
</dbReference>
<evidence type="ECO:0000313" key="4">
    <source>
        <dbReference type="EMBL" id="RED58555.1"/>
    </source>
</evidence>
<gene>
    <name evidence="4" type="ORF">DFP95_10881</name>
</gene>
<dbReference type="Pfam" id="PF02449">
    <property type="entry name" value="Glyco_hydro_42"/>
    <property type="match status" value="1"/>
</dbReference>